<feature type="transmembrane region" description="Helical" evidence="5">
    <location>
        <begin position="116"/>
        <end position="133"/>
    </location>
</feature>
<reference evidence="7 8" key="1">
    <citation type="submission" date="2016-10" db="EMBL/GenBank/DDBJ databases">
        <authorList>
            <person name="de Groot N.N."/>
        </authorList>
    </citation>
    <scope>NUCLEOTIDE SEQUENCE [LARGE SCALE GENOMIC DNA]</scope>
    <source>
        <strain evidence="7 8">SLAS-1</strain>
    </source>
</reference>
<feature type="transmembrane region" description="Helical" evidence="5">
    <location>
        <begin position="62"/>
        <end position="80"/>
    </location>
</feature>
<feature type="transmembrane region" description="Helical" evidence="5">
    <location>
        <begin position="86"/>
        <end position="104"/>
    </location>
</feature>
<feature type="domain" description="O-antigen ligase-related" evidence="6">
    <location>
        <begin position="187"/>
        <end position="312"/>
    </location>
</feature>
<dbReference type="PANTHER" id="PTHR37422">
    <property type="entry name" value="TEICHURONIC ACID BIOSYNTHESIS PROTEIN TUAE"/>
    <property type="match status" value="1"/>
</dbReference>
<proteinExistence type="predicted"/>
<protein>
    <submittedName>
        <fullName evidence="7">O-antigen ligase</fullName>
    </submittedName>
</protein>
<evidence type="ECO:0000256" key="5">
    <source>
        <dbReference type="SAM" id="Phobius"/>
    </source>
</evidence>
<evidence type="ECO:0000256" key="4">
    <source>
        <dbReference type="ARBA" id="ARBA00023136"/>
    </source>
</evidence>
<evidence type="ECO:0000259" key="6">
    <source>
        <dbReference type="Pfam" id="PF04932"/>
    </source>
</evidence>
<dbReference type="Proteomes" id="UP000199476">
    <property type="component" value="Unassembled WGS sequence"/>
</dbReference>
<comment type="subcellular location">
    <subcellularLocation>
        <location evidence="1">Membrane</location>
        <topology evidence="1">Multi-pass membrane protein</topology>
    </subcellularLocation>
</comment>
<gene>
    <name evidence="7" type="ORF">SAMN04488692_10272</name>
</gene>
<keyword evidence="4 5" id="KW-0472">Membrane</keyword>
<feature type="transmembrane region" description="Helical" evidence="5">
    <location>
        <begin position="297"/>
        <end position="325"/>
    </location>
</feature>
<keyword evidence="8" id="KW-1185">Reference proteome</keyword>
<dbReference type="GO" id="GO:0016020">
    <property type="term" value="C:membrane"/>
    <property type="evidence" value="ECO:0007669"/>
    <property type="project" value="UniProtKB-SubCell"/>
</dbReference>
<feature type="transmembrane region" description="Helical" evidence="5">
    <location>
        <begin position="176"/>
        <end position="192"/>
    </location>
</feature>
<evidence type="ECO:0000313" key="8">
    <source>
        <dbReference type="Proteomes" id="UP000199476"/>
    </source>
</evidence>
<dbReference type="Pfam" id="PF04932">
    <property type="entry name" value="Wzy_C"/>
    <property type="match status" value="1"/>
</dbReference>
<feature type="transmembrane region" description="Helical" evidence="5">
    <location>
        <begin position="12"/>
        <end position="28"/>
    </location>
</feature>
<keyword evidence="3 5" id="KW-1133">Transmembrane helix</keyword>
<dbReference type="STRING" id="321763.SAMN04488692_10272"/>
<feature type="transmembrane region" description="Helical" evidence="5">
    <location>
        <begin position="153"/>
        <end position="169"/>
    </location>
</feature>
<name>A0A1G9I0B2_9FIRM</name>
<feature type="transmembrane region" description="Helical" evidence="5">
    <location>
        <begin position="362"/>
        <end position="382"/>
    </location>
</feature>
<keyword evidence="7" id="KW-0436">Ligase</keyword>
<sequence length="387" mass="44637">MQDVFNLDKSKKLIEIGAVLILFFAPFVNPLHYLGLLFGLLGWIIIVFNKSNRINYFLNIPLVKWFLVFNLISFAGIFYADYTSYAIRKWSRVFQATVTFLIFFEIVKDKKDFLKILNYFLIGAFIIGVHGILNYHFTNARRADALMGVNTRAIYFISLLFIPLFFYMVKDIGLKYKILYGLTSLNFFYNIIITKTRGAWIALFGGLLLFGVLYNKKILIIIILIFLISVPFMQEDYFDRARSIIELEDSRIDKWPLTLEMLEGKSLIFGVGPGNYYAYAQYEYDISGGMRRHTHNLFLQFAIELGLIGLIYISAFTINIFTMAIRACKSVKSIKNLGSAYLSSFLIILFSFYLHTLTHLSIHNRSTAAILMFLLAGFVSLYKDAIC</sequence>
<organism evidence="7 8">
    <name type="scientific">Halarsenatibacter silvermanii</name>
    <dbReference type="NCBI Taxonomy" id="321763"/>
    <lineage>
        <taxon>Bacteria</taxon>
        <taxon>Bacillati</taxon>
        <taxon>Bacillota</taxon>
        <taxon>Clostridia</taxon>
        <taxon>Halanaerobiales</taxon>
        <taxon>Halarsenatibacteraceae</taxon>
        <taxon>Halarsenatibacter</taxon>
    </lineage>
</organism>
<dbReference type="InterPro" id="IPR051533">
    <property type="entry name" value="WaaL-like"/>
</dbReference>
<evidence type="ECO:0000256" key="1">
    <source>
        <dbReference type="ARBA" id="ARBA00004141"/>
    </source>
</evidence>
<evidence type="ECO:0000256" key="2">
    <source>
        <dbReference type="ARBA" id="ARBA00022692"/>
    </source>
</evidence>
<keyword evidence="2 5" id="KW-0812">Transmembrane</keyword>
<dbReference type="AlphaFoldDB" id="A0A1G9I0B2"/>
<dbReference type="EMBL" id="FNGO01000002">
    <property type="protein sequence ID" value="SDL18253.1"/>
    <property type="molecule type" value="Genomic_DNA"/>
</dbReference>
<dbReference type="PANTHER" id="PTHR37422:SF13">
    <property type="entry name" value="LIPOPOLYSACCHARIDE BIOSYNTHESIS PROTEIN PA4999-RELATED"/>
    <property type="match status" value="1"/>
</dbReference>
<dbReference type="GO" id="GO:0016874">
    <property type="term" value="F:ligase activity"/>
    <property type="evidence" value="ECO:0007669"/>
    <property type="project" value="UniProtKB-KW"/>
</dbReference>
<evidence type="ECO:0000256" key="3">
    <source>
        <dbReference type="ARBA" id="ARBA00022989"/>
    </source>
</evidence>
<dbReference type="RefSeq" id="WP_089757915.1">
    <property type="nucleotide sequence ID" value="NZ_FNGO01000002.1"/>
</dbReference>
<dbReference type="OrthoDB" id="9806320at2"/>
<feature type="transmembrane region" description="Helical" evidence="5">
    <location>
        <begin position="337"/>
        <end position="356"/>
    </location>
</feature>
<accession>A0A1G9I0B2</accession>
<evidence type="ECO:0000313" key="7">
    <source>
        <dbReference type="EMBL" id="SDL18253.1"/>
    </source>
</evidence>
<dbReference type="InterPro" id="IPR007016">
    <property type="entry name" value="O-antigen_ligase-rel_domated"/>
</dbReference>